<reference evidence="7 8" key="1">
    <citation type="submission" date="2019-04" db="EMBL/GenBank/DDBJ databases">
        <title>Thalassotalea guangxiensis sp. nov., isolated from sediment of the coastal wetland.</title>
        <authorList>
            <person name="Zheng S."/>
            <person name="Zhang D."/>
        </authorList>
    </citation>
    <scope>NUCLEOTIDE SEQUENCE [LARGE SCALE GENOMIC DNA]</scope>
    <source>
        <strain evidence="7 8">ZS-4</strain>
    </source>
</reference>
<dbReference type="PANTHER" id="PTHR42904">
    <property type="entry name" value="NUDIX HYDROLASE, NUDC SUBFAMILY"/>
    <property type="match status" value="1"/>
</dbReference>
<evidence type="ECO:0000313" key="8">
    <source>
        <dbReference type="Proteomes" id="UP000307999"/>
    </source>
</evidence>
<dbReference type="GO" id="GO:0005829">
    <property type="term" value="C:cytosol"/>
    <property type="evidence" value="ECO:0007669"/>
    <property type="project" value="TreeGrafter"/>
</dbReference>
<dbReference type="GO" id="GO:0046872">
    <property type="term" value="F:metal ion binding"/>
    <property type="evidence" value="ECO:0007669"/>
    <property type="project" value="UniProtKB-KW"/>
</dbReference>
<evidence type="ECO:0000313" key="7">
    <source>
        <dbReference type="EMBL" id="TKB43546.1"/>
    </source>
</evidence>
<feature type="domain" description="Nudix hydrolase" evidence="6">
    <location>
        <begin position="33"/>
        <end position="164"/>
    </location>
</feature>
<sequence length="165" mass="18738">MFTFCPNCGQPAEPQRSPRLFQCQTCNFTFYHNVASAVAAVIIHNGKILLTQRQRQPGKGLWDLPGGFVDPGESLTQALSREINEELGIDINSWLYLDSLPNRYPFGQVTYSTCDSIFTAELAEAPDMLIQQEEIRAYRWIDKASYNSDEIAFASIREALNKYFD</sequence>
<comment type="cofactor">
    <cofactor evidence="1">
        <name>Mg(2+)</name>
        <dbReference type="ChEBI" id="CHEBI:18420"/>
    </cofactor>
</comment>
<dbReference type="InterPro" id="IPR015797">
    <property type="entry name" value="NUDIX_hydrolase-like_dom_sf"/>
</dbReference>
<dbReference type="Gene3D" id="3.90.79.10">
    <property type="entry name" value="Nucleoside Triphosphate Pyrophosphohydrolase"/>
    <property type="match status" value="1"/>
</dbReference>
<dbReference type="Pfam" id="PF00293">
    <property type="entry name" value="NUDIX"/>
    <property type="match status" value="1"/>
</dbReference>
<keyword evidence="2" id="KW-0479">Metal-binding</keyword>
<evidence type="ECO:0000256" key="2">
    <source>
        <dbReference type="ARBA" id="ARBA00022723"/>
    </source>
</evidence>
<gene>
    <name evidence="7" type="ORF">E8M12_14715</name>
</gene>
<dbReference type="PRINTS" id="PR00502">
    <property type="entry name" value="NUDIXFAMILY"/>
</dbReference>
<proteinExistence type="inferred from homology"/>
<dbReference type="AlphaFoldDB" id="A0A4U1B377"/>
<dbReference type="PROSITE" id="PS51462">
    <property type="entry name" value="NUDIX"/>
    <property type="match status" value="1"/>
</dbReference>
<dbReference type="GO" id="GO:0035529">
    <property type="term" value="F:NADH pyrophosphatase activity"/>
    <property type="evidence" value="ECO:0007669"/>
    <property type="project" value="TreeGrafter"/>
</dbReference>
<dbReference type="InterPro" id="IPR050241">
    <property type="entry name" value="NAD-cap_RNA_hydrolase_NudC"/>
</dbReference>
<evidence type="ECO:0000256" key="3">
    <source>
        <dbReference type="ARBA" id="ARBA00022801"/>
    </source>
</evidence>
<dbReference type="PROSITE" id="PS00893">
    <property type="entry name" value="NUDIX_BOX"/>
    <property type="match status" value="1"/>
</dbReference>
<accession>A0A4U1B377</accession>
<keyword evidence="3 5" id="KW-0378">Hydrolase</keyword>
<evidence type="ECO:0000256" key="4">
    <source>
        <dbReference type="ARBA" id="ARBA00022842"/>
    </source>
</evidence>
<dbReference type="SUPFAM" id="SSF55811">
    <property type="entry name" value="Nudix"/>
    <property type="match status" value="1"/>
</dbReference>
<comment type="similarity">
    <text evidence="5">Belongs to the Nudix hydrolase family.</text>
</comment>
<dbReference type="CDD" id="cd04681">
    <property type="entry name" value="NUDIX_Hydrolase"/>
    <property type="match status" value="1"/>
</dbReference>
<dbReference type="Proteomes" id="UP000307999">
    <property type="component" value="Unassembled WGS sequence"/>
</dbReference>
<dbReference type="GO" id="GO:0006742">
    <property type="term" value="P:NADP+ catabolic process"/>
    <property type="evidence" value="ECO:0007669"/>
    <property type="project" value="TreeGrafter"/>
</dbReference>
<evidence type="ECO:0000256" key="5">
    <source>
        <dbReference type="RuleBase" id="RU003476"/>
    </source>
</evidence>
<name>A0A4U1B377_9GAMM</name>
<dbReference type="InterPro" id="IPR020476">
    <property type="entry name" value="Nudix_hydrolase"/>
</dbReference>
<protein>
    <submittedName>
        <fullName evidence="7">NUDIX domain-containing protein</fullName>
    </submittedName>
</protein>
<dbReference type="PANTHER" id="PTHR42904:SF12">
    <property type="entry name" value="ADP-RIBOSE PYROPHOSPHATASE-RELATED"/>
    <property type="match status" value="1"/>
</dbReference>
<dbReference type="GO" id="GO:0019677">
    <property type="term" value="P:NAD+ catabolic process"/>
    <property type="evidence" value="ECO:0007669"/>
    <property type="project" value="TreeGrafter"/>
</dbReference>
<dbReference type="InterPro" id="IPR020084">
    <property type="entry name" value="NUDIX_hydrolase_CS"/>
</dbReference>
<dbReference type="InterPro" id="IPR000086">
    <property type="entry name" value="NUDIX_hydrolase_dom"/>
</dbReference>
<comment type="caution">
    <text evidence="7">The sequence shown here is derived from an EMBL/GenBank/DDBJ whole genome shotgun (WGS) entry which is preliminary data.</text>
</comment>
<keyword evidence="8" id="KW-1185">Reference proteome</keyword>
<evidence type="ECO:0000259" key="6">
    <source>
        <dbReference type="PROSITE" id="PS51462"/>
    </source>
</evidence>
<dbReference type="EMBL" id="SWDB01000037">
    <property type="protein sequence ID" value="TKB43546.1"/>
    <property type="molecule type" value="Genomic_DNA"/>
</dbReference>
<keyword evidence="4" id="KW-0460">Magnesium</keyword>
<dbReference type="RefSeq" id="WP_136737024.1">
    <property type="nucleotide sequence ID" value="NZ_SWDB01000037.1"/>
</dbReference>
<organism evidence="7 8">
    <name type="scientific">Thalassotalea mangrovi</name>
    <dbReference type="NCBI Taxonomy" id="2572245"/>
    <lineage>
        <taxon>Bacteria</taxon>
        <taxon>Pseudomonadati</taxon>
        <taxon>Pseudomonadota</taxon>
        <taxon>Gammaproteobacteria</taxon>
        <taxon>Alteromonadales</taxon>
        <taxon>Colwelliaceae</taxon>
        <taxon>Thalassotalea</taxon>
    </lineage>
</organism>
<evidence type="ECO:0000256" key="1">
    <source>
        <dbReference type="ARBA" id="ARBA00001946"/>
    </source>
</evidence>
<dbReference type="OrthoDB" id="542521at2"/>